<evidence type="ECO:0000259" key="3">
    <source>
        <dbReference type="PROSITE" id="PS50198"/>
    </source>
</evidence>
<dbReference type="RefSeq" id="WP_145026366.1">
    <property type="nucleotide sequence ID" value="NZ_CP036271.1"/>
</dbReference>
<dbReference type="PROSITE" id="PS51257">
    <property type="entry name" value="PROKAR_LIPOPROTEIN"/>
    <property type="match status" value="1"/>
</dbReference>
<dbReference type="PANTHER" id="PTHR47245:SF2">
    <property type="entry name" value="PEPTIDYL-PROLYL CIS-TRANS ISOMERASE HP_0175-RELATED"/>
    <property type="match status" value="1"/>
</dbReference>
<keyword evidence="1" id="KW-0697">Rotamase</keyword>
<dbReference type="PROSITE" id="PS50198">
    <property type="entry name" value="PPIC_PPIASE_2"/>
    <property type="match status" value="1"/>
</dbReference>
<gene>
    <name evidence="4" type="primary">surA</name>
    <name evidence="4" type="ORF">Pan44_01900</name>
</gene>
<dbReference type="EMBL" id="CP036271">
    <property type="protein sequence ID" value="QDT52181.1"/>
    <property type="molecule type" value="Genomic_DNA"/>
</dbReference>
<dbReference type="OrthoDB" id="270355at2"/>
<proteinExistence type="predicted"/>
<name>A0A517S7R3_9PLAN</name>
<dbReference type="InParanoid" id="A0A517S7R3"/>
<dbReference type="InterPro" id="IPR000297">
    <property type="entry name" value="PPIase_PpiC"/>
</dbReference>
<dbReference type="EC" id="5.2.1.8" evidence="4"/>
<dbReference type="AlphaFoldDB" id="A0A517S7R3"/>
<dbReference type="SUPFAM" id="SSF54534">
    <property type="entry name" value="FKBP-like"/>
    <property type="match status" value="1"/>
</dbReference>
<evidence type="ECO:0000256" key="2">
    <source>
        <dbReference type="SAM" id="MobiDB-lite"/>
    </source>
</evidence>
<dbReference type="GO" id="GO:0003755">
    <property type="term" value="F:peptidyl-prolyl cis-trans isomerase activity"/>
    <property type="evidence" value="ECO:0007669"/>
    <property type="project" value="UniProtKB-KW"/>
</dbReference>
<keyword evidence="5" id="KW-1185">Reference proteome</keyword>
<dbReference type="InterPro" id="IPR050245">
    <property type="entry name" value="PrsA_foldase"/>
</dbReference>
<evidence type="ECO:0000313" key="5">
    <source>
        <dbReference type="Proteomes" id="UP000315700"/>
    </source>
</evidence>
<dbReference type="Proteomes" id="UP000315700">
    <property type="component" value="Chromosome"/>
</dbReference>
<accession>A0A517S7R3</accession>
<reference evidence="4 5" key="1">
    <citation type="submission" date="2019-02" db="EMBL/GenBank/DDBJ databases">
        <title>Deep-cultivation of Planctomycetes and their phenomic and genomic characterization uncovers novel biology.</title>
        <authorList>
            <person name="Wiegand S."/>
            <person name="Jogler M."/>
            <person name="Boedeker C."/>
            <person name="Pinto D."/>
            <person name="Vollmers J."/>
            <person name="Rivas-Marin E."/>
            <person name="Kohn T."/>
            <person name="Peeters S.H."/>
            <person name="Heuer A."/>
            <person name="Rast P."/>
            <person name="Oberbeckmann S."/>
            <person name="Bunk B."/>
            <person name="Jeske O."/>
            <person name="Meyerdierks A."/>
            <person name="Storesund J.E."/>
            <person name="Kallscheuer N."/>
            <person name="Luecker S."/>
            <person name="Lage O.M."/>
            <person name="Pohl T."/>
            <person name="Merkel B.J."/>
            <person name="Hornburger P."/>
            <person name="Mueller R.-W."/>
            <person name="Bruemmer F."/>
            <person name="Labrenz M."/>
            <person name="Spormann A.M."/>
            <person name="Op den Camp H."/>
            <person name="Overmann J."/>
            <person name="Amann R."/>
            <person name="Jetten M.S.M."/>
            <person name="Mascher T."/>
            <person name="Medema M.H."/>
            <person name="Devos D.P."/>
            <person name="Kaster A.-K."/>
            <person name="Ovreas L."/>
            <person name="Rohde M."/>
            <person name="Galperin M.Y."/>
            <person name="Jogler C."/>
        </authorList>
    </citation>
    <scope>NUCLEOTIDE SEQUENCE [LARGE SCALE GENOMIC DNA]</scope>
    <source>
        <strain evidence="4 5">Pan44</strain>
    </source>
</reference>
<dbReference type="KEGG" id="ccos:Pan44_01900"/>
<evidence type="ECO:0000313" key="4">
    <source>
        <dbReference type="EMBL" id="QDT52181.1"/>
    </source>
</evidence>
<dbReference type="Pfam" id="PF13616">
    <property type="entry name" value="Rotamase_3"/>
    <property type="match status" value="1"/>
</dbReference>
<feature type="domain" description="PpiC" evidence="3">
    <location>
        <begin position="236"/>
        <end position="334"/>
    </location>
</feature>
<dbReference type="Gene3D" id="3.10.50.40">
    <property type="match status" value="1"/>
</dbReference>
<protein>
    <submittedName>
        <fullName evidence="4">Chaperone SurA</fullName>
        <ecNumber evidence="4">5.2.1.8</ecNumber>
    </submittedName>
</protein>
<keyword evidence="1 4" id="KW-0413">Isomerase</keyword>
<evidence type="ECO:0000256" key="1">
    <source>
        <dbReference type="PROSITE-ProRule" id="PRU00278"/>
    </source>
</evidence>
<dbReference type="InterPro" id="IPR046357">
    <property type="entry name" value="PPIase_dom_sf"/>
</dbReference>
<feature type="region of interest" description="Disordered" evidence="2">
    <location>
        <begin position="382"/>
        <end position="409"/>
    </location>
</feature>
<sequence length="409" mass="45309">MVRLFVMTLIPAALMGCGGRSYKVDHPVVGPAPPRISASRAMAMADEDPQARGQSDHVQLVSTSSDRTKPFEMTDVIATVNGKPILVASVLGPSRAQVETIRKKVPPAQFRQIQEQTLREQLPTHVEQAMMVAVMETKLNADQTKAVNSQIDMLFEKQLEDMRSGMEKRLGRPCSIADLEADIQGQGMTISVMRKMFGDKALAQQYIMGKLEKAEPISRPELLAAYRERVQEFSEAPAVKWQQIQVSYKNFDDEAQARRHAQAALTELRQGVPFKDVAGKYSDGPDAANGGNWDWTQYESVLNELRDPLSKLPPRTPSEIIATPVGLQIVQVVERRELTTKPFQEVQEQLREEIADTRHKARIKSILEELRKECVVTTIFDEADPSDPATPAAPGAAPQAFPTNSPEGG</sequence>
<organism evidence="4 5">
    <name type="scientific">Caulifigura coniformis</name>
    <dbReference type="NCBI Taxonomy" id="2527983"/>
    <lineage>
        <taxon>Bacteria</taxon>
        <taxon>Pseudomonadati</taxon>
        <taxon>Planctomycetota</taxon>
        <taxon>Planctomycetia</taxon>
        <taxon>Planctomycetales</taxon>
        <taxon>Planctomycetaceae</taxon>
        <taxon>Caulifigura</taxon>
    </lineage>
</organism>
<dbReference type="PANTHER" id="PTHR47245">
    <property type="entry name" value="PEPTIDYLPROLYL ISOMERASE"/>
    <property type="match status" value="1"/>
</dbReference>
<feature type="compositionally biased region" description="Low complexity" evidence="2">
    <location>
        <begin position="386"/>
        <end position="402"/>
    </location>
</feature>